<name>A0A255Y972_9SPHN</name>
<dbReference type="Gene3D" id="3.40.250.10">
    <property type="entry name" value="Rhodanese-like domain"/>
    <property type="match status" value="1"/>
</dbReference>
<accession>A0A255Y972</accession>
<dbReference type="PROSITE" id="PS50206">
    <property type="entry name" value="RHODANESE_3"/>
    <property type="match status" value="1"/>
</dbReference>
<feature type="domain" description="Rhodanese" evidence="1">
    <location>
        <begin position="35"/>
        <end position="147"/>
    </location>
</feature>
<evidence type="ECO:0000313" key="3">
    <source>
        <dbReference type="Proteomes" id="UP000216991"/>
    </source>
</evidence>
<sequence>MHDPITLYRIDRPRSPVPGPPEGVAALDAAAVARLAPHALLIDVSPVEAGRRDPATGRWTLLAPAHSIPHALWFPEAGRAPGNPVIIAHFLGLVPALAAGRPVIVFCLADCWMSWNAALRLHRAGLNVAWYGAGRDGWAASGRPLAPVIPFVNKEK</sequence>
<dbReference type="InterPro" id="IPR036873">
    <property type="entry name" value="Rhodanese-like_dom_sf"/>
</dbReference>
<dbReference type="AlphaFoldDB" id="A0A255Y972"/>
<organism evidence="2 3">
    <name type="scientific">Sandarakinorhabdus cyanobacteriorum</name>
    <dbReference type="NCBI Taxonomy" id="1981098"/>
    <lineage>
        <taxon>Bacteria</taxon>
        <taxon>Pseudomonadati</taxon>
        <taxon>Pseudomonadota</taxon>
        <taxon>Alphaproteobacteria</taxon>
        <taxon>Sphingomonadales</taxon>
        <taxon>Sphingosinicellaceae</taxon>
        <taxon>Sandarakinorhabdus</taxon>
    </lineage>
</organism>
<evidence type="ECO:0000313" key="2">
    <source>
        <dbReference type="EMBL" id="OYQ25779.1"/>
    </source>
</evidence>
<reference evidence="2 3" key="1">
    <citation type="submission" date="2017-07" db="EMBL/GenBank/DDBJ databases">
        <title>Sandarakinorhabdus cyanobacteriorum sp. nov., a novel bacterium isolated from cyanobacterial aggregates in a eutrophic lake.</title>
        <authorList>
            <person name="Cai H."/>
        </authorList>
    </citation>
    <scope>NUCLEOTIDE SEQUENCE [LARGE SCALE GENOMIC DNA]</scope>
    <source>
        <strain evidence="2 3">TH057</strain>
    </source>
</reference>
<dbReference type="Proteomes" id="UP000216991">
    <property type="component" value="Unassembled WGS sequence"/>
</dbReference>
<comment type="caution">
    <text evidence="2">The sequence shown here is derived from an EMBL/GenBank/DDBJ whole genome shotgun (WGS) entry which is preliminary data.</text>
</comment>
<protein>
    <recommendedName>
        <fullName evidence="1">Rhodanese domain-containing protein</fullName>
    </recommendedName>
</protein>
<gene>
    <name evidence="2" type="ORF">CHU93_13480</name>
</gene>
<dbReference type="SUPFAM" id="SSF52821">
    <property type="entry name" value="Rhodanese/Cell cycle control phosphatase"/>
    <property type="match status" value="1"/>
</dbReference>
<keyword evidence="3" id="KW-1185">Reference proteome</keyword>
<dbReference type="InterPro" id="IPR001763">
    <property type="entry name" value="Rhodanese-like_dom"/>
</dbReference>
<proteinExistence type="predicted"/>
<evidence type="ECO:0000259" key="1">
    <source>
        <dbReference type="PROSITE" id="PS50206"/>
    </source>
</evidence>
<dbReference type="EMBL" id="NOXT01000121">
    <property type="protein sequence ID" value="OYQ25779.1"/>
    <property type="molecule type" value="Genomic_DNA"/>
</dbReference>
<dbReference type="OrthoDB" id="176845at2"/>